<reference evidence="1 2" key="1">
    <citation type="submission" date="2019-07" db="EMBL/GenBank/DDBJ databases">
        <authorList>
            <person name="Kim J.K."/>
            <person name="Cheong H.-M."/>
            <person name="Choi Y."/>
            <person name="Hwang K.J."/>
            <person name="Lee S."/>
            <person name="Choi C."/>
        </authorList>
    </citation>
    <scope>NUCLEOTIDE SEQUENCE [LARGE SCALE GENOMIC DNA]</scope>
    <source>
        <strain evidence="1 2">KS 22</strain>
    </source>
</reference>
<dbReference type="Proteomes" id="UP000515679">
    <property type="component" value="Chromosome"/>
</dbReference>
<accession>A0A7G5BSA7</accession>
<proteinExistence type="predicted"/>
<dbReference type="EMBL" id="CP041969">
    <property type="protein sequence ID" value="QMV39841.1"/>
    <property type="molecule type" value="Genomic_DNA"/>
</dbReference>
<name>A0A7G5BSA7_9BACL</name>
<protein>
    <submittedName>
        <fullName evidence="1">Uncharacterized protein</fullName>
    </submittedName>
</protein>
<dbReference type="AlphaFoldDB" id="A0A7G5BSA7"/>
<dbReference type="RefSeq" id="WP_182301173.1">
    <property type="nucleotide sequence ID" value="NZ_CP041969.1"/>
</dbReference>
<sequence length="162" mass="19081">MRIKKIIPKKKPIANKRPSSAVAKQPSFYLYRDPKFGFTLRLPQSWKTYTVVRRRTNLDDAEYGAFFLFKYQGKVYEDVLSILVFRMTKKEWLAIYEDSPVIFLAERNGLVYAYTVPGELPSDFLDPTGNDYDYKKYGKQIRLLTRMVNDDVPKIVKTLRFT</sequence>
<evidence type="ECO:0000313" key="2">
    <source>
        <dbReference type="Proteomes" id="UP000515679"/>
    </source>
</evidence>
<keyword evidence="2" id="KW-1185">Reference proteome</keyword>
<evidence type="ECO:0000313" key="1">
    <source>
        <dbReference type="EMBL" id="QMV39841.1"/>
    </source>
</evidence>
<gene>
    <name evidence="1" type="ORF">FPL14_00430</name>
</gene>
<organism evidence="1 2">
    <name type="scientific">Cohnella cholangitidis</name>
    <dbReference type="NCBI Taxonomy" id="2598458"/>
    <lineage>
        <taxon>Bacteria</taxon>
        <taxon>Bacillati</taxon>
        <taxon>Bacillota</taxon>
        <taxon>Bacilli</taxon>
        <taxon>Bacillales</taxon>
        <taxon>Paenibacillaceae</taxon>
        <taxon>Cohnella</taxon>
    </lineage>
</organism>
<dbReference type="KEGG" id="cchl:FPL14_00430"/>